<dbReference type="EC" id="2.5.1.54" evidence="2"/>
<reference evidence="8 9" key="1">
    <citation type="journal article" date="2021" name="Elife">
        <title>Chloroplast acquisition without the gene transfer in kleptoplastic sea slugs, Plakobranchus ocellatus.</title>
        <authorList>
            <person name="Maeda T."/>
            <person name="Takahashi S."/>
            <person name="Yoshida T."/>
            <person name="Shimamura S."/>
            <person name="Takaki Y."/>
            <person name="Nagai Y."/>
            <person name="Toyoda A."/>
            <person name="Suzuki Y."/>
            <person name="Arimoto A."/>
            <person name="Ishii H."/>
            <person name="Satoh N."/>
            <person name="Nishiyama T."/>
            <person name="Hasebe M."/>
            <person name="Maruyama T."/>
            <person name="Minagawa J."/>
            <person name="Obokata J."/>
            <person name="Shigenobu S."/>
        </authorList>
    </citation>
    <scope>NUCLEOTIDE SEQUENCE [LARGE SCALE GENOMIC DNA]</scope>
</reference>
<evidence type="ECO:0000256" key="1">
    <source>
        <dbReference type="ARBA" id="ARBA00007985"/>
    </source>
</evidence>
<evidence type="ECO:0000256" key="4">
    <source>
        <dbReference type="ARBA" id="ARBA00022679"/>
    </source>
</evidence>
<dbReference type="SUPFAM" id="SSF51569">
    <property type="entry name" value="Aldolase"/>
    <property type="match status" value="1"/>
</dbReference>
<dbReference type="InterPro" id="IPR006219">
    <property type="entry name" value="DAHP_synth_1"/>
</dbReference>
<dbReference type="Pfam" id="PF00793">
    <property type="entry name" value="DAHP_synth_1"/>
    <property type="match status" value="1"/>
</dbReference>
<dbReference type="FunFam" id="3.20.20.70:FF:000005">
    <property type="entry name" value="Phospho-2-dehydro-3-deoxyheptonate aldolase"/>
    <property type="match status" value="1"/>
</dbReference>
<dbReference type="PANTHER" id="PTHR21225:SF10">
    <property type="entry name" value="PHOSPHO-2-DEHYDRO-3-DEOXYHEPTONATE ALDOLASE, TYR-SENSITIVE"/>
    <property type="match status" value="1"/>
</dbReference>
<accession>A0AAV4I671</accession>
<evidence type="ECO:0000313" key="9">
    <source>
        <dbReference type="Proteomes" id="UP000762676"/>
    </source>
</evidence>
<dbReference type="NCBIfam" id="TIGR00034">
    <property type="entry name" value="aroFGH"/>
    <property type="match status" value="1"/>
</dbReference>
<dbReference type="GO" id="GO:0003849">
    <property type="term" value="F:3-deoxy-7-phosphoheptulonate synthase activity"/>
    <property type="evidence" value="ECO:0007669"/>
    <property type="project" value="UniProtKB-EC"/>
</dbReference>
<evidence type="ECO:0000256" key="5">
    <source>
        <dbReference type="ARBA" id="ARBA00023141"/>
    </source>
</evidence>
<dbReference type="NCBIfam" id="NF009395">
    <property type="entry name" value="PRK12755.1"/>
    <property type="match status" value="1"/>
</dbReference>
<sequence>MAQLPIDDLNIESQEILVTPEQIKSEIQLSDAARETVTLGRQTVRNILSGTDKRLFLVVGPCSIHDVDAAREYAEKLKKLAEEVSDTLYLVMRVYFEKPRTTTGWKGLINDPYLNDSFKIEEGLHIARRLLMDVAEMGLPTATEALDPITPQYMQDLISWSAIGARTTESQTHREMASGLSSAVGFKNGTDGGLTVAINALQSVSSPHRFLGIDKKGQVAITHTKGNQYGHVVLRGGNGKPNYDSVSVALCEQALRKASIVPNIMIDCSHANSDKDPSLQPLVMDNVTNQILEGNNSITSLMIESNLGWGNQSIPDDLSELKYGVSVTDACIDWHTTEETIKKMADKLRVVLPGRDRSELL</sequence>
<dbReference type="GO" id="GO:0009073">
    <property type="term" value="P:aromatic amino acid family biosynthetic process"/>
    <property type="evidence" value="ECO:0007669"/>
    <property type="project" value="UniProtKB-KW"/>
</dbReference>
<dbReference type="InterPro" id="IPR013785">
    <property type="entry name" value="Aldolase_TIM"/>
</dbReference>
<keyword evidence="5" id="KW-0057">Aromatic amino acid biosynthesis</keyword>
<dbReference type="PANTHER" id="PTHR21225">
    <property type="entry name" value="PHOSPHO-2-DEHYDRO-3-DEOXYHEPTONATE ALDOLASE DAHP SYNTHETASE"/>
    <property type="match status" value="1"/>
</dbReference>
<dbReference type="InterPro" id="IPR006218">
    <property type="entry name" value="DAHP1/KDSA"/>
</dbReference>
<keyword evidence="3" id="KW-0028">Amino-acid biosynthesis</keyword>
<dbReference type="GO" id="GO:0008652">
    <property type="term" value="P:amino acid biosynthetic process"/>
    <property type="evidence" value="ECO:0007669"/>
    <property type="project" value="UniProtKB-KW"/>
</dbReference>
<dbReference type="Proteomes" id="UP000762676">
    <property type="component" value="Unassembled WGS sequence"/>
</dbReference>
<dbReference type="AlphaFoldDB" id="A0AAV4I671"/>
<gene>
    <name evidence="8" type="ORF">ElyMa_001202500</name>
</gene>
<comment type="caution">
    <text evidence="8">The sequence shown here is derived from an EMBL/GenBank/DDBJ whole genome shotgun (WGS) entry which is preliminary data.</text>
</comment>
<keyword evidence="4" id="KW-0808">Transferase</keyword>
<evidence type="ECO:0000259" key="7">
    <source>
        <dbReference type="Pfam" id="PF00793"/>
    </source>
</evidence>
<evidence type="ECO:0000256" key="2">
    <source>
        <dbReference type="ARBA" id="ARBA00012694"/>
    </source>
</evidence>
<feature type="domain" description="DAHP synthetase I/KDSA" evidence="7">
    <location>
        <begin position="43"/>
        <end position="339"/>
    </location>
</feature>
<dbReference type="EMBL" id="BMAT01002371">
    <property type="protein sequence ID" value="GFS05550.1"/>
    <property type="molecule type" value="Genomic_DNA"/>
</dbReference>
<dbReference type="PIRSF" id="PIRSF001361">
    <property type="entry name" value="DAHP_synthase"/>
    <property type="match status" value="1"/>
</dbReference>
<evidence type="ECO:0000256" key="3">
    <source>
        <dbReference type="ARBA" id="ARBA00022605"/>
    </source>
</evidence>
<evidence type="ECO:0000256" key="6">
    <source>
        <dbReference type="ARBA" id="ARBA00047508"/>
    </source>
</evidence>
<proteinExistence type="inferred from homology"/>
<keyword evidence="9" id="KW-1185">Reference proteome</keyword>
<evidence type="ECO:0000313" key="8">
    <source>
        <dbReference type="EMBL" id="GFS05550.1"/>
    </source>
</evidence>
<name>A0AAV4I671_9GAST</name>
<protein>
    <recommendedName>
        <fullName evidence="2">3-deoxy-7-phosphoheptulonate synthase</fullName>
        <ecNumber evidence="2">2.5.1.54</ecNumber>
    </recommendedName>
</protein>
<comment type="similarity">
    <text evidence="1">Belongs to the class-I DAHP synthase family.</text>
</comment>
<comment type="catalytic activity">
    <reaction evidence="6">
        <text>D-erythrose 4-phosphate + phosphoenolpyruvate + H2O = 7-phospho-2-dehydro-3-deoxy-D-arabino-heptonate + phosphate</text>
        <dbReference type="Rhea" id="RHEA:14717"/>
        <dbReference type="ChEBI" id="CHEBI:15377"/>
        <dbReference type="ChEBI" id="CHEBI:16897"/>
        <dbReference type="ChEBI" id="CHEBI:43474"/>
        <dbReference type="ChEBI" id="CHEBI:58394"/>
        <dbReference type="ChEBI" id="CHEBI:58702"/>
        <dbReference type="EC" id="2.5.1.54"/>
    </reaction>
</comment>
<organism evidence="8 9">
    <name type="scientific">Elysia marginata</name>
    <dbReference type="NCBI Taxonomy" id="1093978"/>
    <lineage>
        <taxon>Eukaryota</taxon>
        <taxon>Metazoa</taxon>
        <taxon>Spiralia</taxon>
        <taxon>Lophotrochozoa</taxon>
        <taxon>Mollusca</taxon>
        <taxon>Gastropoda</taxon>
        <taxon>Heterobranchia</taxon>
        <taxon>Euthyneura</taxon>
        <taxon>Panpulmonata</taxon>
        <taxon>Sacoglossa</taxon>
        <taxon>Placobranchoidea</taxon>
        <taxon>Plakobranchidae</taxon>
        <taxon>Elysia</taxon>
    </lineage>
</organism>
<dbReference type="GO" id="GO:0005737">
    <property type="term" value="C:cytoplasm"/>
    <property type="evidence" value="ECO:0007669"/>
    <property type="project" value="TreeGrafter"/>
</dbReference>
<dbReference type="Gene3D" id="3.20.20.70">
    <property type="entry name" value="Aldolase class I"/>
    <property type="match status" value="1"/>
</dbReference>